<sequence length="86" mass="9853">MKFLIRVSYDSKKKAEAIPRYSLVAFKINSKTIRIGMVWKMDSNDGSVKVQAYSGMHPTLLQKLGFNDNNFLTIASSNYEKVKQFD</sequence>
<dbReference type="Proteomes" id="UP000521676">
    <property type="component" value="Unassembled WGS sequence"/>
</dbReference>
<evidence type="ECO:0000313" key="2">
    <source>
        <dbReference type="EMBL" id="WJW67413.1"/>
    </source>
</evidence>
<keyword evidence="4" id="KW-1185">Reference proteome</keyword>
<evidence type="ECO:0000313" key="4">
    <source>
        <dbReference type="Proteomes" id="UP001431572"/>
    </source>
</evidence>
<reference evidence="1 3" key="1">
    <citation type="submission" date="2020-06" db="EMBL/GenBank/DDBJ databases">
        <title>Anoxygenic phototrophic Chloroflexota member uses a Type I reaction center.</title>
        <authorList>
            <person name="Tsuji J.M."/>
            <person name="Shaw N.A."/>
            <person name="Nagashima S."/>
            <person name="Venkiteswaran J."/>
            <person name="Schiff S.L."/>
            <person name="Hanada S."/>
            <person name="Tank M."/>
            <person name="Neufeld J.D."/>
        </authorList>
    </citation>
    <scope>NUCLEOTIDE SEQUENCE [LARGE SCALE GENOMIC DNA]</scope>
    <source>
        <strain evidence="1">L227-S17</strain>
    </source>
</reference>
<organism evidence="1 3">
    <name type="scientific">Candidatus Chlorohelix allophototropha</name>
    <dbReference type="NCBI Taxonomy" id="3003348"/>
    <lineage>
        <taxon>Bacteria</taxon>
        <taxon>Bacillati</taxon>
        <taxon>Chloroflexota</taxon>
        <taxon>Chloroflexia</taxon>
        <taxon>Candidatus Chloroheliales</taxon>
        <taxon>Candidatus Chloroheliaceae</taxon>
        <taxon>Candidatus Chlorohelix</taxon>
    </lineage>
</organism>
<evidence type="ECO:0000313" key="3">
    <source>
        <dbReference type="Proteomes" id="UP000521676"/>
    </source>
</evidence>
<proteinExistence type="predicted"/>
<dbReference type="EMBL" id="CP128399">
    <property type="protein sequence ID" value="WJW67413.1"/>
    <property type="molecule type" value="Genomic_DNA"/>
</dbReference>
<gene>
    <name evidence="1" type="ORF">HXX08_06655</name>
    <name evidence="2" type="ORF">OZ401_000679</name>
</gene>
<dbReference type="Proteomes" id="UP001431572">
    <property type="component" value="Chromosome 1"/>
</dbReference>
<reference evidence="2" key="2">
    <citation type="journal article" date="2024" name="Nature">
        <title>Anoxygenic phototroph of the Chloroflexota uses a type I reaction centre.</title>
        <authorList>
            <person name="Tsuji J.M."/>
            <person name="Shaw N.A."/>
            <person name="Nagashima S."/>
            <person name="Venkiteswaran J.J."/>
            <person name="Schiff S.L."/>
            <person name="Watanabe T."/>
            <person name="Fukui M."/>
            <person name="Hanada S."/>
            <person name="Tank M."/>
            <person name="Neufeld J.D."/>
        </authorList>
    </citation>
    <scope>NUCLEOTIDE SEQUENCE</scope>
    <source>
        <strain evidence="2">L227-S17</strain>
    </source>
</reference>
<name>A0A8T7M0V0_9CHLR</name>
<protein>
    <submittedName>
        <fullName evidence="1">Uncharacterized protein</fullName>
    </submittedName>
</protein>
<evidence type="ECO:0000313" key="1">
    <source>
        <dbReference type="EMBL" id="NWJ45540.1"/>
    </source>
</evidence>
<dbReference type="EMBL" id="JACATZ010000001">
    <property type="protein sequence ID" value="NWJ45540.1"/>
    <property type="molecule type" value="Genomic_DNA"/>
</dbReference>
<accession>A0A8T7M0V0</accession>
<dbReference type="RefSeq" id="WP_341469307.1">
    <property type="nucleotide sequence ID" value="NZ_CP128399.1"/>
</dbReference>
<dbReference type="AlphaFoldDB" id="A0A8T7M0V0"/>